<proteinExistence type="predicted"/>
<dbReference type="RefSeq" id="WP_128199569.1">
    <property type="nucleotide sequence ID" value="NZ_SACT01000006.1"/>
</dbReference>
<reference evidence="1 2" key="1">
    <citation type="submission" date="2019-01" db="EMBL/GenBank/DDBJ databases">
        <authorList>
            <person name="Chen W.-M."/>
        </authorList>
    </citation>
    <scope>NUCLEOTIDE SEQUENCE [LARGE SCALE GENOMIC DNA]</scope>
    <source>
        <strain evidence="1 2">ICH-3</strain>
    </source>
</reference>
<dbReference type="AlphaFoldDB" id="A0A3S2VVL5"/>
<organism evidence="1 2">
    <name type="scientific">Rubrivivax albus</name>
    <dbReference type="NCBI Taxonomy" id="2499835"/>
    <lineage>
        <taxon>Bacteria</taxon>
        <taxon>Pseudomonadati</taxon>
        <taxon>Pseudomonadota</taxon>
        <taxon>Betaproteobacteria</taxon>
        <taxon>Burkholderiales</taxon>
        <taxon>Sphaerotilaceae</taxon>
        <taxon>Rubrivivax</taxon>
    </lineage>
</organism>
<dbReference type="EMBL" id="SACT01000006">
    <property type="protein sequence ID" value="RVT50059.1"/>
    <property type="molecule type" value="Genomic_DNA"/>
</dbReference>
<evidence type="ECO:0000313" key="2">
    <source>
        <dbReference type="Proteomes" id="UP000288178"/>
    </source>
</evidence>
<keyword evidence="2" id="KW-1185">Reference proteome</keyword>
<name>A0A3S2VVL5_9BURK</name>
<dbReference type="Proteomes" id="UP000288178">
    <property type="component" value="Unassembled WGS sequence"/>
</dbReference>
<evidence type="ECO:0008006" key="3">
    <source>
        <dbReference type="Google" id="ProtNLM"/>
    </source>
</evidence>
<gene>
    <name evidence="1" type="ORF">ENE75_17230</name>
</gene>
<dbReference type="PROSITE" id="PS51257">
    <property type="entry name" value="PROKAR_LIPOPROTEIN"/>
    <property type="match status" value="1"/>
</dbReference>
<accession>A0A3S2VVL5</accession>
<sequence length="289" mass="30134">MSLIRVLAAGLVAVFVLGGCSTLRGTPVRYQSAEAVVAQIDLGADELATLAQTADPVERNRIQNRALAVIDLRFHEFVRDLAADRADADAAVAGTTLGASTAGAFVDSVKAKTNYALFAAGVVGAFGIVDRSYFYEKTVPAMVAAMRAARAQVLLRIRQGQTGALDTYDGVAALQDLEAYYTAGTILAAVAEVTQRAEADTATTMQKVRALSVPTAAVLDRNQQIRQAILGITDAAGMAQGNQALATLGLPPAATPQATRTALVAALRPRTPERIATVEQALRGAGLLK</sequence>
<evidence type="ECO:0000313" key="1">
    <source>
        <dbReference type="EMBL" id="RVT50059.1"/>
    </source>
</evidence>
<protein>
    <recommendedName>
        <fullName evidence="3">Lipoprotein</fullName>
    </recommendedName>
</protein>
<comment type="caution">
    <text evidence="1">The sequence shown here is derived from an EMBL/GenBank/DDBJ whole genome shotgun (WGS) entry which is preliminary data.</text>
</comment>